<evidence type="ECO:0000256" key="3">
    <source>
        <dbReference type="ARBA" id="ARBA00022679"/>
    </source>
</evidence>
<accession>E7RTA8</accession>
<comment type="caution">
    <text evidence="5">The sequence shown here is derived from an EMBL/GenBank/DDBJ whole genome shotgun (WGS) entry which is preliminary data.</text>
</comment>
<dbReference type="Proteomes" id="UP000005580">
    <property type="component" value="Unassembled WGS sequence"/>
</dbReference>
<keyword evidence="3 5" id="KW-0808">Transferase</keyword>
<dbReference type="eggNOG" id="COG0436">
    <property type="taxonomic scope" value="Bacteria"/>
</dbReference>
<dbReference type="InterPro" id="IPR015424">
    <property type="entry name" value="PyrdxlP-dep_Trfase"/>
</dbReference>
<sequence>MQMETPIEKKIIDDAIRDFKIQDFSKATIREVKSIAAFAERESGVEFIKMEMGIPGLPAAKVGVEAQIKALQDGIARTYPDIQGLPELKRQASRFVKAFIGIDISADGCIPVCGSMQGTFASFLTCSQADPQKDTVLFIDPGFPVQKMQLQVMGVKYETFDVYDYRGDKLKGKIETYLAKGNICAVVYSNPNNPSWVCLNEEELRGIGELATQYDVIVMEDLAYFAMDFRKPLSTPFEPPYQATVARYTDNYILLISGSKAFSYAGERIGVTCISDKLYSRRYDALAQRYEGLPFGQVFSTRMLYALSSGTSHSAQFAMAAMLKAAVEGTYDFRKEVGVYGERARRLKDIFCKHGFYIVYDKDLDEPVADGFYFTIGYPHMTSGQLAHELMYYGVSAICLITTGSRQEGLRVCTSFIADHQYKLLEERMKIFETNNPV</sequence>
<dbReference type="PANTHER" id="PTHR42832">
    <property type="entry name" value="AMINO ACID AMINOTRANSFERASE"/>
    <property type="match status" value="1"/>
</dbReference>
<organism evidence="5 6">
    <name type="scientific">Hoylesella oralis ATCC 33269</name>
    <dbReference type="NCBI Taxonomy" id="873533"/>
    <lineage>
        <taxon>Bacteria</taxon>
        <taxon>Pseudomonadati</taxon>
        <taxon>Bacteroidota</taxon>
        <taxon>Bacteroidia</taxon>
        <taxon>Bacteroidales</taxon>
        <taxon>Prevotellaceae</taxon>
        <taxon>Hoylesella</taxon>
    </lineage>
</organism>
<dbReference type="GO" id="GO:0008483">
    <property type="term" value="F:transaminase activity"/>
    <property type="evidence" value="ECO:0007669"/>
    <property type="project" value="UniProtKB-KW"/>
</dbReference>
<gene>
    <name evidence="5" type="ORF">HMPREF0663_11981</name>
</gene>
<proteinExistence type="predicted"/>
<name>E7RTA8_9BACT</name>
<evidence type="ECO:0000313" key="5">
    <source>
        <dbReference type="EMBL" id="EFZ35914.1"/>
    </source>
</evidence>
<keyword evidence="6" id="KW-1185">Reference proteome</keyword>
<dbReference type="EC" id="2.6.1.-" evidence="5"/>
<evidence type="ECO:0000256" key="1">
    <source>
        <dbReference type="ARBA" id="ARBA00001933"/>
    </source>
</evidence>
<dbReference type="InterPro" id="IPR015421">
    <property type="entry name" value="PyrdxlP-dep_Trfase_major"/>
</dbReference>
<dbReference type="InterPro" id="IPR004839">
    <property type="entry name" value="Aminotransferase_I/II_large"/>
</dbReference>
<dbReference type="Gene3D" id="3.40.640.10">
    <property type="entry name" value="Type I PLP-dependent aspartate aminotransferase-like (Major domain)"/>
    <property type="match status" value="1"/>
</dbReference>
<dbReference type="EMBL" id="AEPE02000006">
    <property type="protein sequence ID" value="EFZ35914.1"/>
    <property type="molecule type" value="Genomic_DNA"/>
</dbReference>
<dbReference type="STRING" id="28134.SAMN05444288_1185"/>
<evidence type="ECO:0000259" key="4">
    <source>
        <dbReference type="Pfam" id="PF00155"/>
    </source>
</evidence>
<dbReference type="PANTHER" id="PTHR42832:SF3">
    <property type="entry name" value="L-GLUTAMINE--4-(METHYLSULFANYL)-2-OXOBUTANOATE AMINOTRANSFERASE"/>
    <property type="match status" value="1"/>
</dbReference>
<dbReference type="Gene3D" id="3.90.1150.100">
    <property type="match status" value="1"/>
</dbReference>
<dbReference type="GO" id="GO:0030170">
    <property type="term" value="F:pyridoxal phosphate binding"/>
    <property type="evidence" value="ECO:0007669"/>
    <property type="project" value="InterPro"/>
</dbReference>
<dbReference type="SUPFAM" id="SSF53383">
    <property type="entry name" value="PLP-dependent transferases"/>
    <property type="match status" value="1"/>
</dbReference>
<feature type="domain" description="Aminotransferase class I/classII large" evidence="4">
    <location>
        <begin position="60"/>
        <end position="354"/>
    </location>
</feature>
<dbReference type="AlphaFoldDB" id="E7RTA8"/>
<evidence type="ECO:0000313" key="6">
    <source>
        <dbReference type="Proteomes" id="UP000005580"/>
    </source>
</evidence>
<reference evidence="5" key="1">
    <citation type="submission" date="2011-01" db="EMBL/GenBank/DDBJ databases">
        <authorList>
            <person name="Muzny D."/>
            <person name="Qin X."/>
            <person name="Buhay C."/>
            <person name="Dugan-Rocha S."/>
            <person name="Ding Y."/>
            <person name="Chen G."/>
            <person name="Hawes A."/>
            <person name="Holder M."/>
            <person name="Jhangiani S."/>
            <person name="Johnson A."/>
            <person name="Khan Z."/>
            <person name="Li Z."/>
            <person name="Liu W."/>
            <person name="Liu X."/>
            <person name="Perez L."/>
            <person name="Shen H."/>
            <person name="Wang Q."/>
            <person name="Watt J."/>
            <person name="Xi L."/>
            <person name="Xin Y."/>
            <person name="Zhou J."/>
            <person name="Deng J."/>
            <person name="Jiang H."/>
            <person name="Liu Y."/>
            <person name="Qu J."/>
            <person name="Song X.-Z."/>
            <person name="Zhang L."/>
            <person name="Villasana D."/>
            <person name="Johnson A."/>
            <person name="Liu J."/>
            <person name="Liyanage D."/>
            <person name="Lorensuhewa L."/>
            <person name="Robinson T."/>
            <person name="Song A."/>
            <person name="Song B.-B."/>
            <person name="Dinh H."/>
            <person name="Thornton R."/>
            <person name="Coyle M."/>
            <person name="Francisco L."/>
            <person name="Jackson L."/>
            <person name="Javaid M."/>
            <person name="Korchina V."/>
            <person name="Kovar C."/>
            <person name="Mata R."/>
            <person name="Mathew T."/>
            <person name="Ngo R."/>
            <person name="Nguyen L."/>
            <person name="Nguyen N."/>
            <person name="Okwuonu G."/>
            <person name="Ongeri F."/>
            <person name="Pham C."/>
            <person name="Simmons D."/>
            <person name="Wilczek-Boney K."/>
            <person name="Hale W."/>
            <person name="Jakkamsetti A."/>
            <person name="Pham P."/>
            <person name="Ruth R."/>
            <person name="San Lucas F."/>
            <person name="Warren J."/>
            <person name="Zhang J."/>
            <person name="Zhao Z."/>
            <person name="Zhou C."/>
            <person name="Zhu D."/>
            <person name="Lee S."/>
            <person name="Bess C."/>
            <person name="Blankenburg K."/>
            <person name="Forbes L."/>
            <person name="Fu Q."/>
            <person name="Gubbala S."/>
            <person name="Hirani K."/>
            <person name="Jayaseelan J.C."/>
            <person name="Lara F."/>
            <person name="Munidasa M."/>
            <person name="Palculict T."/>
            <person name="Patil S."/>
            <person name="Pu L.-L."/>
            <person name="Saada N."/>
            <person name="Tang L."/>
            <person name="Weissenberger G."/>
            <person name="Zhu Y."/>
            <person name="Hemphill L."/>
            <person name="Shang Y."/>
            <person name="Youmans B."/>
            <person name="Ayvaz T."/>
            <person name="Ross M."/>
            <person name="Santibanez J."/>
            <person name="Aqrawi P."/>
            <person name="Gross S."/>
            <person name="Joshi V."/>
            <person name="Fowler G."/>
            <person name="Nazareth L."/>
            <person name="Reid J."/>
            <person name="Worley K."/>
            <person name="Petrosino J."/>
            <person name="Highlander S."/>
            <person name="Gibbs R."/>
        </authorList>
    </citation>
    <scope>NUCLEOTIDE SEQUENCE [LARGE SCALE GENOMIC DNA]</scope>
    <source>
        <strain evidence="5">ATCC 33269</strain>
    </source>
</reference>
<keyword evidence="2 5" id="KW-0032">Aminotransferase</keyword>
<dbReference type="InterPro" id="IPR050881">
    <property type="entry name" value="LL-DAP_aminotransferase"/>
</dbReference>
<protein>
    <submittedName>
        <fullName evidence="5">Aminotransferase, class I/II</fullName>
        <ecNumber evidence="5">2.6.1.-</ecNumber>
    </submittedName>
</protein>
<comment type="cofactor">
    <cofactor evidence="1">
        <name>pyridoxal 5'-phosphate</name>
        <dbReference type="ChEBI" id="CHEBI:597326"/>
    </cofactor>
</comment>
<evidence type="ECO:0000256" key="2">
    <source>
        <dbReference type="ARBA" id="ARBA00022576"/>
    </source>
</evidence>
<dbReference type="Pfam" id="PF00155">
    <property type="entry name" value="Aminotran_1_2"/>
    <property type="match status" value="1"/>
</dbReference>
<dbReference type="Gene3D" id="6.10.120.10">
    <property type="entry name" value="Bacterial aspartate aminotransferase, helical domain"/>
    <property type="match status" value="1"/>
</dbReference>
<dbReference type="CDD" id="cd00609">
    <property type="entry name" value="AAT_like"/>
    <property type="match status" value="1"/>
</dbReference>
<dbReference type="HOGENOM" id="CLU_628304_0_0_10"/>